<dbReference type="CTD" id="75576395"/>
<dbReference type="GeneID" id="75576395"/>
<reference evidence="2" key="1">
    <citation type="journal article" date="2012" name="Nat. Genet.">
        <title>Whole-genome sequence of Schistosoma haematobium.</title>
        <authorList>
            <person name="Young N.D."/>
            <person name="Jex A.R."/>
            <person name="Li B."/>
            <person name="Liu S."/>
            <person name="Yang L."/>
            <person name="Xiong Z."/>
            <person name="Li Y."/>
            <person name="Cantacessi C."/>
            <person name="Hall R.S."/>
            <person name="Xu X."/>
            <person name="Chen F."/>
            <person name="Wu X."/>
            <person name="Zerlotini A."/>
            <person name="Oliveira G."/>
            <person name="Hofmann A."/>
            <person name="Zhang G."/>
            <person name="Fang X."/>
            <person name="Kang Y."/>
            <person name="Campbell B.E."/>
            <person name="Loukas A."/>
            <person name="Ranganathan S."/>
            <person name="Rollinson D."/>
            <person name="Rinaldi G."/>
            <person name="Brindley P.J."/>
            <person name="Yang H."/>
            <person name="Wang J."/>
            <person name="Wang J."/>
            <person name="Gasser R.B."/>
        </authorList>
    </citation>
    <scope>NUCLEOTIDE SEQUENCE</scope>
</reference>
<protein>
    <recommendedName>
        <fullName evidence="4">Endonuclease/exonuclease/phosphatase domain-containing protein</fullName>
    </recommendedName>
</protein>
<feature type="compositionally biased region" description="Basic residues" evidence="1">
    <location>
        <begin position="220"/>
        <end position="237"/>
    </location>
</feature>
<dbReference type="InterPro" id="IPR036691">
    <property type="entry name" value="Endo/exonu/phosph_ase_sf"/>
</dbReference>
<gene>
    <name evidence="2" type="ORF">MS3_00000506</name>
</gene>
<dbReference type="Gene3D" id="3.60.10.10">
    <property type="entry name" value="Endonuclease/exonuclease/phosphatase"/>
    <property type="match status" value="1"/>
</dbReference>
<organism evidence="2 3">
    <name type="scientific">Schistosoma haematobium</name>
    <name type="common">Blood fluke</name>
    <dbReference type="NCBI Taxonomy" id="6185"/>
    <lineage>
        <taxon>Eukaryota</taxon>
        <taxon>Metazoa</taxon>
        <taxon>Spiralia</taxon>
        <taxon>Lophotrochozoa</taxon>
        <taxon>Platyhelminthes</taxon>
        <taxon>Trematoda</taxon>
        <taxon>Digenea</taxon>
        <taxon>Strigeidida</taxon>
        <taxon>Schistosomatoidea</taxon>
        <taxon>Schistosomatidae</taxon>
        <taxon>Schistosoma</taxon>
    </lineage>
</organism>
<dbReference type="Proteomes" id="UP000471633">
    <property type="component" value="Unassembled WGS sequence"/>
</dbReference>
<accession>A0A922LHK2</accession>
<dbReference type="RefSeq" id="XP_051067078.1">
    <property type="nucleotide sequence ID" value="XM_051208245.1"/>
</dbReference>
<evidence type="ECO:0008006" key="4">
    <source>
        <dbReference type="Google" id="ProtNLM"/>
    </source>
</evidence>
<sequence>MPSKILEMDENTTLFNCNPDINNHKNTGVAFIINNHTNITTSHFNEIKGRIATIMIHFKSMNQSFNFIGCYSPTETSDDDNQKDNFYISLKRTIMNIKQNRLPIVLMGDFNCRLSQELHTMNPHIIGKAIKLEDTSPNGIRLINLCQSTKLKIMNTFIQKPQSKSITWMHPNTNDTHTIDLILLDNKPNQNITICDIHNSRSMDANSDHFMLTTIIKLQHKKRNKKHKHEHTHKKRTQNNTRNAIQSMSSDYPTILTNLINEANDLAQIEKAIMHAAPISANPRKSATKRWQTQISEDLKESN</sequence>
<name>A0A922LHK2_SCHHA</name>
<reference evidence="2" key="3">
    <citation type="submission" date="2021-06" db="EMBL/GenBank/DDBJ databases">
        <title>Chromosome-level genome assembly for S. haematobium.</title>
        <authorList>
            <person name="Stroehlein A.J."/>
        </authorList>
    </citation>
    <scope>NUCLEOTIDE SEQUENCE</scope>
</reference>
<comment type="caution">
    <text evidence="2">The sequence shown here is derived from an EMBL/GenBank/DDBJ whole genome shotgun (WGS) entry which is preliminary data.</text>
</comment>
<dbReference type="SUPFAM" id="SSF56219">
    <property type="entry name" value="DNase I-like"/>
    <property type="match status" value="1"/>
</dbReference>
<reference evidence="2" key="4">
    <citation type="journal article" date="2022" name="PLoS Pathog.">
        <title>Chromosome-level genome of Schistosoma haematobium underpins genome-wide explorations of molecular variation.</title>
        <authorList>
            <person name="Stroehlein A.J."/>
            <person name="Korhonen P.K."/>
            <person name="Lee V.V."/>
            <person name="Ralph S.A."/>
            <person name="Mentink-Kane M."/>
            <person name="You H."/>
            <person name="McManus D.P."/>
            <person name="Tchuente L.T."/>
            <person name="Stothard J.R."/>
            <person name="Kaur P."/>
            <person name="Dudchenko O."/>
            <person name="Aiden E.L."/>
            <person name="Yang B."/>
            <person name="Yang H."/>
            <person name="Emery A.M."/>
            <person name="Webster B.L."/>
            <person name="Brindley P.J."/>
            <person name="Rollinson D."/>
            <person name="Chang B.C.H."/>
            <person name="Gasser R.B."/>
            <person name="Young N.D."/>
        </authorList>
    </citation>
    <scope>NUCLEOTIDE SEQUENCE</scope>
</reference>
<reference evidence="2" key="2">
    <citation type="journal article" date="2019" name="Gigascience">
        <title>High-quality Schistosoma haematobium genome achieved by single-molecule and long-range sequencing.</title>
        <authorList>
            <person name="Stroehlein A.J."/>
            <person name="Korhonen P.K."/>
            <person name="Chong T.M."/>
            <person name="Lim Y.L."/>
            <person name="Chan K.G."/>
            <person name="Webster B."/>
            <person name="Rollinson D."/>
            <person name="Brindley P.J."/>
            <person name="Gasser R.B."/>
            <person name="Young N.D."/>
        </authorList>
    </citation>
    <scope>NUCLEOTIDE SEQUENCE</scope>
</reference>
<feature type="compositionally biased region" description="Polar residues" evidence="1">
    <location>
        <begin position="283"/>
        <end position="296"/>
    </location>
</feature>
<evidence type="ECO:0000313" key="2">
    <source>
        <dbReference type="EMBL" id="KAH9583862.1"/>
    </source>
</evidence>
<evidence type="ECO:0000256" key="1">
    <source>
        <dbReference type="SAM" id="MobiDB-lite"/>
    </source>
</evidence>
<keyword evidence="3" id="KW-1185">Reference proteome</keyword>
<evidence type="ECO:0000313" key="3">
    <source>
        <dbReference type="Proteomes" id="UP000471633"/>
    </source>
</evidence>
<dbReference type="AlphaFoldDB" id="A0A922LHK2"/>
<feature type="region of interest" description="Disordered" evidence="1">
    <location>
        <begin position="220"/>
        <end position="242"/>
    </location>
</feature>
<dbReference type="EMBL" id="AMPZ03000005">
    <property type="protein sequence ID" value="KAH9583862.1"/>
    <property type="molecule type" value="Genomic_DNA"/>
</dbReference>
<dbReference type="KEGG" id="shx:MS3_00000506"/>
<feature type="region of interest" description="Disordered" evidence="1">
    <location>
        <begin position="280"/>
        <end position="303"/>
    </location>
</feature>
<proteinExistence type="predicted"/>